<dbReference type="PANTHER" id="PTHR21064">
    <property type="entry name" value="AMINOGLYCOSIDE PHOSPHOTRANSFERASE DOMAIN-CONTAINING PROTEIN-RELATED"/>
    <property type="match status" value="1"/>
</dbReference>
<dbReference type="InterPro" id="IPR011009">
    <property type="entry name" value="Kinase-like_dom_sf"/>
</dbReference>
<dbReference type="RefSeq" id="WP_229316082.1">
    <property type="nucleotide sequence ID" value="NZ_BARC01000001.1"/>
</dbReference>
<dbReference type="GO" id="GO:0004413">
    <property type="term" value="F:homoserine kinase activity"/>
    <property type="evidence" value="ECO:0007669"/>
    <property type="project" value="TreeGrafter"/>
</dbReference>
<dbReference type="PANTHER" id="PTHR21064:SF6">
    <property type="entry name" value="AMINOGLYCOSIDE PHOSPHOTRANSFERASE DOMAIN-CONTAINING PROTEIN"/>
    <property type="match status" value="1"/>
</dbReference>
<evidence type="ECO:0000313" key="4">
    <source>
        <dbReference type="Proteomes" id="UP000321230"/>
    </source>
</evidence>
<dbReference type="InterPro" id="IPR050249">
    <property type="entry name" value="Pseudomonas-type_ThrB"/>
</dbReference>
<sequence>MSAAIGQFGVHGVEARRDWPPFTLSEAQTVLAHYPLNFEAEDIVWHGQRPFSATGLIQLHNGTKVFLKRHDHRLRNQAAIAEEHAFIQHLALQGMPVSRPFSTCTGTPSLTIGEWVYEAFAPLKGLDTYRDTPSWEPYQSTVDAGAAGEMLARLHLSAATFDAPRRKGRLLLSSMDALTAPSLLGGLEKWIPTQQGLRQALNKRMWKQDVSEALTPFHTLLVPLLPALQTFWGHGDWHGSNLFWTKNTQNTEIAGIFDFGMSDRTCPTFDLAVAIERSGIRWLDIGNTKKVFHDQISALVRGYTRNRQLSDTERALVCAFLPLVHVEFALSEVAYYEALVQDPFSAEVAYEEYLLGHARWFQADEGRRLLAWLSDVLGAS</sequence>
<evidence type="ECO:0000256" key="1">
    <source>
        <dbReference type="ARBA" id="ARBA00038240"/>
    </source>
</evidence>
<keyword evidence="4" id="KW-1185">Reference proteome</keyword>
<name>A0A511B2K5_9PROT</name>
<protein>
    <submittedName>
        <fullName evidence="3">Aminoglycoside phosphotransferase</fullName>
    </submittedName>
</protein>
<dbReference type="Proteomes" id="UP000321230">
    <property type="component" value="Unassembled WGS sequence"/>
</dbReference>
<dbReference type="GO" id="GO:0009088">
    <property type="term" value="P:threonine biosynthetic process"/>
    <property type="evidence" value="ECO:0007669"/>
    <property type="project" value="TreeGrafter"/>
</dbReference>
<dbReference type="EMBL" id="BJUZ01000004">
    <property type="protein sequence ID" value="GEK94665.1"/>
    <property type="molecule type" value="Genomic_DNA"/>
</dbReference>
<organism evidence="3 4">
    <name type="scientific">Gluconobacter wancherniae NBRC 103581</name>
    <dbReference type="NCBI Taxonomy" id="656744"/>
    <lineage>
        <taxon>Bacteria</taxon>
        <taxon>Pseudomonadati</taxon>
        <taxon>Pseudomonadota</taxon>
        <taxon>Alphaproteobacteria</taxon>
        <taxon>Acetobacterales</taxon>
        <taxon>Acetobacteraceae</taxon>
        <taxon>Gluconobacter</taxon>
    </lineage>
</organism>
<dbReference type="AlphaFoldDB" id="A0A511B2K5"/>
<proteinExistence type="inferred from homology"/>
<gene>
    <name evidence="3" type="ORF">GWA01_24350</name>
</gene>
<comment type="similarity">
    <text evidence="1">Belongs to the pseudomonas-type ThrB family.</text>
</comment>
<dbReference type="InterPro" id="IPR002575">
    <property type="entry name" value="Aminoglycoside_PTrfase"/>
</dbReference>
<reference evidence="3 4" key="1">
    <citation type="submission" date="2019-07" db="EMBL/GenBank/DDBJ databases">
        <title>Whole genome shotgun sequence of Gluconobacter wancherniae NBRC 103581.</title>
        <authorList>
            <person name="Hosoyama A."/>
            <person name="Uohara A."/>
            <person name="Ohji S."/>
            <person name="Ichikawa N."/>
        </authorList>
    </citation>
    <scope>NUCLEOTIDE SEQUENCE [LARGE SCALE GENOMIC DNA]</scope>
    <source>
        <strain evidence="3 4">NBRC 103581</strain>
    </source>
</reference>
<comment type="caution">
    <text evidence="3">The sequence shown here is derived from an EMBL/GenBank/DDBJ whole genome shotgun (WGS) entry which is preliminary data.</text>
</comment>
<dbReference type="Gene3D" id="3.90.1200.10">
    <property type="match status" value="1"/>
</dbReference>
<dbReference type="SUPFAM" id="SSF56112">
    <property type="entry name" value="Protein kinase-like (PK-like)"/>
    <property type="match status" value="1"/>
</dbReference>
<dbReference type="Pfam" id="PF01636">
    <property type="entry name" value="APH"/>
    <property type="match status" value="1"/>
</dbReference>
<evidence type="ECO:0000313" key="3">
    <source>
        <dbReference type="EMBL" id="GEK94665.1"/>
    </source>
</evidence>
<accession>A0A511B2K5</accession>
<evidence type="ECO:0000259" key="2">
    <source>
        <dbReference type="Pfam" id="PF01636"/>
    </source>
</evidence>
<feature type="domain" description="Aminoglycoside phosphotransferase" evidence="2">
    <location>
        <begin position="63"/>
        <end position="282"/>
    </location>
</feature>
<keyword evidence="3" id="KW-0808">Transferase</keyword>